<accession>A0A382GS53</accession>
<sequence>MKPVCIIPARGGSKGIPRKNIRKIGGKPLIAYTIMKAKKSKIFSHVIVSTEDKEIALIAKRYGAKVPFMRPKYLAADNATTDDVLVHAVKELFKMGYVFDIMVCRDCTVPFIRNIDIKKSINLLKKKKSNLVIGVYTQHLNPYYNVVEFTKTKNLKLCKKLAKRPTSRQKAPKVFQINGLHTYDVKKFLYPERKVRTEISKATPLEIPIETGIMIDTDFELQLVKLVIENKHRIFTDD</sequence>
<dbReference type="EMBL" id="UINC01057118">
    <property type="protein sequence ID" value="SVB77938.1"/>
    <property type="molecule type" value="Genomic_DNA"/>
</dbReference>
<proteinExistence type="predicted"/>
<reference evidence="1" key="1">
    <citation type="submission" date="2018-05" db="EMBL/GenBank/DDBJ databases">
        <authorList>
            <person name="Lanie J.A."/>
            <person name="Ng W.-L."/>
            <person name="Kazmierczak K.M."/>
            <person name="Andrzejewski T.M."/>
            <person name="Davidsen T.M."/>
            <person name="Wayne K.J."/>
            <person name="Tettelin H."/>
            <person name="Glass J.I."/>
            <person name="Rusch D."/>
            <person name="Podicherti R."/>
            <person name="Tsui H.-C.T."/>
            <person name="Winkler M.E."/>
        </authorList>
    </citation>
    <scope>NUCLEOTIDE SEQUENCE</scope>
</reference>
<dbReference type="SUPFAM" id="SSF53448">
    <property type="entry name" value="Nucleotide-diphospho-sugar transferases"/>
    <property type="match status" value="1"/>
</dbReference>
<gene>
    <name evidence="1" type="ORF">METZ01_LOCUS230792</name>
</gene>
<dbReference type="PANTHER" id="PTHR21485:SF6">
    <property type="entry name" value="N-ACYLNEURAMINATE CYTIDYLYLTRANSFERASE-RELATED"/>
    <property type="match status" value="1"/>
</dbReference>
<dbReference type="CDD" id="cd02513">
    <property type="entry name" value="CMP-NeuAc_Synthase"/>
    <property type="match status" value="1"/>
</dbReference>
<name>A0A382GS53_9ZZZZ</name>
<dbReference type="InterPro" id="IPR003329">
    <property type="entry name" value="Cytidylyl_trans"/>
</dbReference>
<dbReference type="AlphaFoldDB" id="A0A382GS53"/>
<dbReference type="Pfam" id="PF02348">
    <property type="entry name" value="CTP_transf_3"/>
    <property type="match status" value="1"/>
</dbReference>
<evidence type="ECO:0000313" key="1">
    <source>
        <dbReference type="EMBL" id="SVB77938.1"/>
    </source>
</evidence>
<protein>
    <recommendedName>
        <fullName evidence="2">Acylneuraminate cytidylyltransferase</fullName>
    </recommendedName>
</protein>
<organism evidence="1">
    <name type="scientific">marine metagenome</name>
    <dbReference type="NCBI Taxonomy" id="408172"/>
    <lineage>
        <taxon>unclassified sequences</taxon>
        <taxon>metagenomes</taxon>
        <taxon>ecological metagenomes</taxon>
    </lineage>
</organism>
<dbReference type="InterPro" id="IPR029044">
    <property type="entry name" value="Nucleotide-diphossugar_trans"/>
</dbReference>
<evidence type="ECO:0008006" key="2">
    <source>
        <dbReference type="Google" id="ProtNLM"/>
    </source>
</evidence>
<dbReference type="GO" id="GO:0008781">
    <property type="term" value="F:N-acylneuraminate cytidylyltransferase activity"/>
    <property type="evidence" value="ECO:0007669"/>
    <property type="project" value="TreeGrafter"/>
</dbReference>
<dbReference type="InterPro" id="IPR050793">
    <property type="entry name" value="CMP-NeuNAc_synthase"/>
</dbReference>
<dbReference type="PANTHER" id="PTHR21485">
    <property type="entry name" value="HAD SUPERFAMILY MEMBERS CMAS AND KDSC"/>
    <property type="match status" value="1"/>
</dbReference>
<dbReference type="Gene3D" id="3.90.550.10">
    <property type="entry name" value="Spore Coat Polysaccharide Biosynthesis Protein SpsA, Chain A"/>
    <property type="match status" value="1"/>
</dbReference>